<keyword evidence="2" id="KW-1185">Reference proteome</keyword>
<reference evidence="1" key="1">
    <citation type="submission" date="2021-03" db="EMBL/GenBank/DDBJ databases">
        <title>Evolutionary innovations through gain and loss of genes in the ectomycorrhizal Boletales.</title>
        <authorList>
            <person name="Wu G."/>
            <person name="Miyauchi S."/>
            <person name="Morin E."/>
            <person name="Yang Z.-L."/>
            <person name="Xu J."/>
            <person name="Martin F.M."/>
        </authorList>
    </citation>
    <scope>NUCLEOTIDE SEQUENCE</scope>
    <source>
        <strain evidence="1">BR01</strain>
    </source>
</reference>
<protein>
    <submittedName>
        <fullName evidence="1">Uncharacterized protein</fullName>
    </submittedName>
</protein>
<evidence type="ECO:0000313" key="2">
    <source>
        <dbReference type="Proteomes" id="UP000683000"/>
    </source>
</evidence>
<name>A0A8I3A4Z2_9AGAM</name>
<accession>A0A8I3A4Z2</accession>
<organism evidence="1 2">
    <name type="scientific">Boletus reticuloceps</name>
    <dbReference type="NCBI Taxonomy" id="495285"/>
    <lineage>
        <taxon>Eukaryota</taxon>
        <taxon>Fungi</taxon>
        <taxon>Dikarya</taxon>
        <taxon>Basidiomycota</taxon>
        <taxon>Agaricomycotina</taxon>
        <taxon>Agaricomycetes</taxon>
        <taxon>Agaricomycetidae</taxon>
        <taxon>Boletales</taxon>
        <taxon>Boletineae</taxon>
        <taxon>Boletaceae</taxon>
        <taxon>Boletoideae</taxon>
        <taxon>Boletus</taxon>
    </lineage>
</organism>
<dbReference type="EMBL" id="JAGFBS010000055">
    <property type="protein sequence ID" value="KAG6370205.1"/>
    <property type="molecule type" value="Genomic_DNA"/>
</dbReference>
<sequence>MANSNATPFDCPTLQHLNADRSTIDPASPLELSNKWHSAFEASVSNEEIDSSFTNTVSGKTS</sequence>
<dbReference type="Proteomes" id="UP000683000">
    <property type="component" value="Unassembled WGS sequence"/>
</dbReference>
<proteinExistence type="predicted"/>
<comment type="caution">
    <text evidence="1">The sequence shown here is derived from an EMBL/GenBank/DDBJ whole genome shotgun (WGS) entry which is preliminary data.</text>
</comment>
<gene>
    <name evidence="1" type="ORF">JVT61DRAFT_12354</name>
</gene>
<dbReference type="AlphaFoldDB" id="A0A8I3A4Z2"/>
<evidence type="ECO:0000313" key="1">
    <source>
        <dbReference type="EMBL" id="KAG6370205.1"/>
    </source>
</evidence>